<protein>
    <recommendedName>
        <fullName evidence="3">ABM domain-containing protein</fullName>
    </recommendedName>
</protein>
<organism evidence="1 2">
    <name type="scientific">Friedmanniomyces endolithicus</name>
    <dbReference type="NCBI Taxonomy" id="329885"/>
    <lineage>
        <taxon>Eukaryota</taxon>
        <taxon>Fungi</taxon>
        <taxon>Dikarya</taxon>
        <taxon>Ascomycota</taxon>
        <taxon>Pezizomycotina</taxon>
        <taxon>Dothideomycetes</taxon>
        <taxon>Dothideomycetidae</taxon>
        <taxon>Mycosphaerellales</taxon>
        <taxon>Teratosphaeriaceae</taxon>
        <taxon>Friedmanniomyces</taxon>
    </lineage>
</organism>
<comment type="caution">
    <text evidence="1">The sequence shown here is derived from an EMBL/GenBank/DDBJ whole genome shotgun (WGS) entry which is preliminary data.</text>
</comment>
<dbReference type="EMBL" id="JASUXU010000069">
    <property type="protein sequence ID" value="KAK0311562.1"/>
    <property type="molecule type" value="Genomic_DNA"/>
</dbReference>
<accession>A0AAN6FBI8</accession>
<gene>
    <name evidence="1" type="ORF">LTR82_014264</name>
</gene>
<evidence type="ECO:0000313" key="2">
    <source>
        <dbReference type="Proteomes" id="UP001168146"/>
    </source>
</evidence>
<evidence type="ECO:0008006" key="3">
    <source>
        <dbReference type="Google" id="ProtNLM"/>
    </source>
</evidence>
<dbReference type="Proteomes" id="UP001168146">
    <property type="component" value="Unassembled WGS sequence"/>
</dbReference>
<evidence type="ECO:0000313" key="1">
    <source>
        <dbReference type="EMBL" id="KAK0311562.1"/>
    </source>
</evidence>
<reference evidence="1" key="1">
    <citation type="submission" date="2021-12" db="EMBL/GenBank/DDBJ databases">
        <title>Black yeast isolated from Biological Soil Crust.</title>
        <authorList>
            <person name="Kurbessoian T."/>
        </authorList>
    </citation>
    <scope>NUCLEOTIDE SEQUENCE</scope>
    <source>
        <strain evidence="1">CCFEE 5208</strain>
    </source>
</reference>
<dbReference type="Gene3D" id="3.30.70.100">
    <property type="match status" value="2"/>
</dbReference>
<name>A0AAN6FBI8_9PEZI</name>
<dbReference type="AlphaFoldDB" id="A0AAN6FBI8"/>
<proteinExistence type="predicted"/>
<sequence length="238" mass="26014">MPITEVVLCPLVPGSDVCSSHESAAAALRDTVDGLRRCSGCQHFIAGMQLENVDMLEALVTWESLEKHYEFKKTPDHGPVLTNLIKLRARPVTPYHVDFRPFTAFIRATEAPVTEVATFYFEGAAPTAVLDRFTRFREVLSKQHVSGVMGAAAGLSHEALESEGVKGTAAVLVIGWESVDAHMAFQKTQLFKDSVGLLPVTEAKRVEMVKPKMMTECGAPVANTCLLTQHHTSFAAFK</sequence>